<evidence type="ECO:0000313" key="2">
    <source>
        <dbReference type="EMBL" id="HIZ23197.1"/>
    </source>
</evidence>
<organism evidence="2 3">
    <name type="scientific">Candidatus Blautia faecigallinarum</name>
    <dbReference type="NCBI Taxonomy" id="2838488"/>
    <lineage>
        <taxon>Bacteria</taxon>
        <taxon>Bacillati</taxon>
        <taxon>Bacillota</taxon>
        <taxon>Clostridia</taxon>
        <taxon>Lachnospirales</taxon>
        <taxon>Lachnospiraceae</taxon>
        <taxon>Blautia</taxon>
    </lineage>
</organism>
<dbReference type="Pfam" id="PF12650">
    <property type="entry name" value="DUF3784"/>
    <property type="match status" value="1"/>
</dbReference>
<sequence length="106" mass="11919">MENLIFFLIMEACAALFLYLGFLLWKKEKITILHNYHYTKVKEQDKKAYTRIMGLGMSVIGIGCAASGMIGTFTQWSKNGIPLGAGFVIGLCIMLYGQIKYNHGIF</sequence>
<keyword evidence="1" id="KW-0812">Transmembrane</keyword>
<dbReference type="InterPro" id="IPR017259">
    <property type="entry name" value="UCP037672"/>
</dbReference>
<reference evidence="2" key="2">
    <citation type="submission" date="2021-04" db="EMBL/GenBank/DDBJ databases">
        <authorList>
            <person name="Gilroy R."/>
        </authorList>
    </citation>
    <scope>NUCLEOTIDE SEQUENCE</scope>
    <source>
        <strain evidence="2">14324</strain>
    </source>
</reference>
<evidence type="ECO:0000256" key="1">
    <source>
        <dbReference type="SAM" id="Phobius"/>
    </source>
</evidence>
<keyword evidence="1" id="KW-1133">Transmembrane helix</keyword>
<dbReference type="AlphaFoldDB" id="A0A9D2DU01"/>
<gene>
    <name evidence="2" type="ORF">IAA21_10445</name>
</gene>
<feature type="transmembrane region" description="Helical" evidence="1">
    <location>
        <begin position="52"/>
        <end position="74"/>
    </location>
</feature>
<keyword evidence="1" id="KW-0472">Membrane</keyword>
<name>A0A9D2DU01_9FIRM</name>
<comment type="caution">
    <text evidence="2">The sequence shown here is derived from an EMBL/GenBank/DDBJ whole genome shotgun (WGS) entry which is preliminary data.</text>
</comment>
<proteinExistence type="predicted"/>
<accession>A0A9D2DU01</accession>
<dbReference type="Proteomes" id="UP000824041">
    <property type="component" value="Unassembled WGS sequence"/>
</dbReference>
<feature type="transmembrane region" description="Helical" evidence="1">
    <location>
        <begin position="80"/>
        <end position="99"/>
    </location>
</feature>
<protein>
    <submittedName>
        <fullName evidence="2">DUF3784 domain-containing protein</fullName>
    </submittedName>
</protein>
<dbReference type="EMBL" id="DXBU01000141">
    <property type="protein sequence ID" value="HIZ23197.1"/>
    <property type="molecule type" value="Genomic_DNA"/>
</dbReference>
<feature type="transmembrane region" description="Helical" evidence="1">
    <location>
        <begin position="6"/>
        <end position="25"/>
    </location>
</feature>
<reference evidence="2" key="1">
    <citation type="journal article" date="2021" name="PeerJ">
        <title>Extensive microbial diversity within the chicken gut microbiome revealed by metagenomics and culture.</title>
        <authorList>
            <person name="Gilroy R."/>
            <person name="Ravi A."/>
            <person name="Getino M."/>
            <person name="Pursley I."/>
            <person name="Horton D.L."/>
            <person name="Alikhan N.F."/>
            <person name="Baker D."/>
            <person name="Gharbi K."/>
            <person name="Hall N."/>
            <person name="Watson M."/>
            <person name="Adriaenssens E.M."/>
            <person name="Foster-Nyarko E."/>
            <person name="Jarju S."/>
            <person name="Secka A."/>
            <person name="Antonio M."/>
            <person name="Oren A."/>
            <person name="Chaudhuri R.R."/>
            <person name="La Ragione R."/>
            <person name="Hildebrand F."/>
            <person name="Pallen M.J."/>
        </authorList>
    </citation>
    <scope>NUCLEOTIDE SEQUENCE</scope>
    <source>
        <strain evidence="2">14324</strain>
    </source>
</reference>
<evidence type="ECO:0000313" key="3">
    <source>
        <dbReference type="Proteomes" id="UP000824041"/>
    </source>
</evidence>